<dbReference type="Gene3D" id="3.60.130.10">
    <property type="entry name" value="Clavaminate synthase-like"/>
    <property type="match status" value="1"/>
</dbReference>
<dbReference type="Proteomes" id="UP001180020">
    <property type="component" value="Unassembled WGS sequence"/>
</dbReference>
<accession>A0AAV9FDM1</accession>
<comment type="caution">
    <text evidence="3">The sequence shown here is derived from an EMBL/GenBank/DDBJ whole genome shotgun (WGS) entry which is preliminary data.</text>
</comment>
<name>A0AAV9FDM1_ACOCL</name>
<dbReference type="AlphaFoldDB" id="A0AAV9FDM1"/>
<dbReference type="InterPro" id="IPR042098">
    <property type="entry name" value="TauD-like_sf"/>
</dbReference>
<sequence>MDQAREKLSCASVMFNDDGTAEFTYGQVNPVRKFGGKKAWFLPILGYSENKKGVDISFRDGSNVPREAIDAYKGILEENCVDLKWKKGDILLVDNLSVQHSRRPGKPPEQSMFQSGDIFLASVPIAKHSKEGDIASGCNSNTQHYESPVQHNPYSRKLGSLRMGSEKAMDPGLNQLQTILLESV</sequence>
<reference evidence="3" key="2">
    <citation type="submission" date="2023-06" db="EMBL/GenBank/DDBJ databases">
        <authorList>
            <person name="Ma L."/>
            <person name="Liu K.-W."/>
            <person name="Li Z."/>
            <person name="Hsiao Y.-Y."/>
            <person name="Qi Y."/>
            <person name="Fu T."/>
            <person name="Tang G."/>
            <person name="Zhang D."/>
            <person name="Sun W.-H."/>
            <person name="Liu D.-K."/>
            <person name="Li Y."/>
            <person name="Chen G.-Z."/>
            <person name="Liu X.-D."/>
            <person name="Liao X.-Y."/>
            <person name="Jiang Y.-T."/>
            <person name="Yu X."/>
            <person name="Hao Y."/>
            <person name="Huang J."/>
            <person name="Zhao X.-W."/>
            <person name="Ke S."/>
            <person name="Chen Y.-Y."/>
            <person name="Wu W.-L."/>
            <person name="Hsu J.-L."/>
            <person name="Lin Y.-F."/>
            <person name="Huang M.-D."/>
            <person name="Li C.-Y."/>
            <person name="Huang L."/>
            <person name="Wang Z.-W."/>
            <person name="Zhao X."/>
            <person name="Zhong W.-Y."/>
            <person name="Peng D.-H."/>
            <person name="Ahmad S."/>
            <person name="Lan S."/>
            <person name="Zhang J.-S."/>
            <person name="Tsai W.-C."/>
            <person name="Van De Peer Y."/>
            <person name="Liu Z.-J."/>
        </authorList>
    </citation>
    <scope>NUCLEOTIDE SEQUENCE</scope>
    <source>
        <strain evidence="3">CP</strain>
        <tissue evidence="3">Leaves</tissue>
    </source>
</reference>
<reference evidence="3" key="1">
    <citation type="journal article" date="2023" name="Nat. Commun.">
        <title>Diploid and tetraploid genomes of Acorus and the evolution of monocots.</title>
        <authorList>
            <person name="Ma L."/>
            <person name="Liu K.W."/>
            <person name="Li Z."/>
            <person name="Hsiao Y.Y."/>
            <person name="Qi Y."/>
            <person name="Fu T."/>
            <person name="Tang G.D."/>
            <person name="Zhang D."/>
            <person name="Sun W.H."/>
            <person name="Liu D.K."/>
            <person name="Li Y."/>
            <person name="Chen G.Z."/>
            <person name="Liu X.D."/>
            <person name="Liao X.Y."/>
            <person name="Jiang Y.T."/>
            <person name="Yu X."/>
            <person name="Hao Y."/>
            <person name="Huang J."/>
            <person name="Zhao X.W."/>
            <person name="Ke S."/>
            <person name="Chen Y.Y."/>
            <person name="Wu W.L."/>
            <person name="Hsu J.L."/>
            <person name="Lin Y.F."/>
            <person name="Huang M.D."/>
            <person name="Li C.Y."/>
            <person name="Huang L."/>
            <person name="Wang Z.W."/>
            <person name="Zhao X."/>
            <person name="Zhong W.Y."/>
            <person name="Peng D.H."/>
            <person name="Ahmad S."/>
            <person name="Lan S."/>
            <person name="Zhang J.S."/>
            <person name="Tsai W.C."/>
            <person name="Van de Peer Y."/>
            <person name="Liu Z.J."/>
        </authorList>
    </citation>
    <scope>NUCLEOTIDE SEQUENCE</scope>
    <source>
        <strain evidence="3">CP</strain>
    </source>
</reference>
<evidence type="ECO:0000256" key="1">
    <source>
        <dbReference type="ARBA" id="ARBA00023002"/>
    </source>
</evidence>
<evidence type="ECO:0000259" key="2">
    <source>
        <dbReference type="Pfam" id="PF02668"/>
    </source>
</evidence>
<dbReference type="InterPro" id="IPR003819">
    <property type="entry name" value="TauD/TfdA-like"/>
</dbReference>
<dbReference type="Pfam" id="PF02668">
    <property type="entry name" value="TauD"/>
    <property type="match status" value="1"/>
</dbReference>
<evidence type="ECO:0000313" key="4">
    <source>
        <dbReference type="Proteomes" id="UP001180020"/>
    </source>
</evidence>
<dbReference type="EMBL" id="JAUJYO010000002">
    <property type="protein sequence ID" value="KAK1322923.1"/>
    <property type="molecule type" value="Genomic_DNA"/>
</dbReference>
<proteinExistence type="predicted"/>
<evidence type="ECO:0000313" key="3">
    <source>
        <dbReference type="EMBL" id="KAK1322923.1"/>
    </source>
</evidence>
<protein>
    <submittedName>
        <fullName evidence="3">Clavaminate synthase-like protein</fullName>
    </submittedName>
</protein>
<feature type="domain" description="TauD/TfdA-like" evidence="2">
    <location>
        <begin position="57"/>
        <end position="110"/>
    </location>
</feature>
<dbReference type="SUPFAM" id="SSF51197">
    <property type="entry name" value="Clavaminate synthase-like"/>
    <property type="match status" value="1"/>
</dbReference>
<dbReference type="PANTHER" id="PTHR10696:SF21">
    <property type="entry name" value="TAUD_TFDA-LIKE DOMAIN-CONTAINING PROTEIN"/>
    <property type="match status" value="1"/>
</dbReference>
<dbReference type="PANTHER" id="PTHR10696">
    <property type="entry name" value="GAMMA-BUTYROBETAINE HYDROXYLASE-RELATED"/>
    <property type="match status" value="1"/>
</dbReference>
<gene>
    <name evidence="3" type="ORF">QJS10_CPA02g00733</name>
</gene>
<organism evidence="3 4">
    <name type="scientific">Acorus calamus</name>
    <name type="common">Sweet flag</name>
    <dbReference type="NCBI Taxonomy" id="4465"/>
    <lineage>
        <taxon>Eukaryota</taxon>
        <taxon>Viridiplantae</taxon>
        <taxon>Streptophyta</taxon>
        <taxon>Embryophyta</taxon>
        <taxon>Tracheophyta</taxon>
        <taxon>Spermatophyta</taxon>
        <taxon>Magnoliopsida</taxon>
        <taxon>Liliopsida</taxon>
        <taxon>Acoraceae</taxon>
        <taxon>Acorus</taxon>
    </lineage>
</organism>
<keyword evidence="1" id="KW-0560">Oxidoreductase</keyword>
<dbReference type="InterPro" id="IPR050411">
    <property type="entry name" value="AlphaKG_dependent_hydroxylases"/>
</dbReference>
<dbReference type="GO" id="GO:0016491">
    <property type="term" value="F:oxidoreductase activity"/>
    <property type="evidence" value="ECO:0007669"/>
    <property type="project" value="UniProtKB-KW"/>
</dbReference>
<keyword evidence="4" id="KW-1185">Reference proteome</keyword>